<protein>
    <submittedName>
        <fullName evidence="1">Uncharacterized protein</fullName>
    </submittedName>
</protein>
<comment type="caution">
    <text evidence="1">The sequence shown here is derived from an EMBL/GenBank/DDBJ whole genome shotgun (WGS) entry which is preliminary data.</text>
</comment>
<dbReference type="AlphaFoldDB" id="A0A918MHM6"/>
<proteinExistence type="predicted"/>
<organism evidence="1 2">
    <name type="scientific">Arenibacter certesii</name>
    <dbReference type="NCBI Taxonomy" id="228955"/>
    <lineage>
        <taxon>Bacteria</taxon>
        <taxon>Pseudomonadati</taxon>
        <taxon>Bacteroidota</taxon>
        <taxon>Flavobacteriia</taxon>
        <taxon>Flavobacteriales</taxon>
        <taxon>Flavobacteriaceae</taxon>
        <taxon>Arenibacter</taxon>
    </lineage>
</organism>
<reference evidence="1" key="2">
    <citation type="submission" date="2020-09" db="EMBL/GenBank/DDBJ databases">
        <authorList>
            <person name="Sun Q."/>
            <person name="Kim S."/>
        </authorList>
    </citation>
    <scope>NUCLEOTIDE SEQUENCE</scope>
    <source>
        <strain evidence="1">KCTC 12113</strain>
    </source>
</reference>
<evidence type="ECO:0000313" key="1">
    <source>
        <dbReference type="EMBL" id="GGW22992.1"/>
    </source>
</evidence>
<dbReference type="Proteomes" id="UP000634668">
    <property type="component" value="Unassembled WGS sequence"/>
</dbReference>
<dbReference type="EMBL" id="BMWP01000002">
    <property type="protein sequence ID" value="GGW22992.1"/>
    <property type="molecule type" value="Genomic_DNA"/>
</dbReference>
<evidence type="ECO:0000313" key="2">
    <source>
        <dbReference type="Proteomes" id="UP000634668"/>
    </source>
</evidence>
<keyword evidence="2" id="KW-1185">Reference proteome</keyword>
<name>A0A918MHM6_9FLAO</name>
<sequence>MAQDSKSKVLPSDVQIKTAILPLSEEDKKGAKVYGYDPNGELTVLREGSNNLVCIADDPAKDGISVSCYYSKLDPFMARGRELSAQGKSVAEIREIRANEVASGELKMPGEPSMLYVYYGKSDDYNPQTGDLNNGKFRYVIYTPFATVESTGLPDKPHAPGMPWLMDPGTHRAHIMVGPFN</sequence>
<reference evidence="1" key="1">
    <citation type="journal article" date="2014" name="Int. J. Syst. Evol. Microbiol.">
        <title>Complete genome sequence of Corynebacterium casei LMG S-19264T (=DSM 44701T), isolated from a smear-ripened cheese.</title>
        <authorList>
            <consortium name="US DOE Joint Genome Institute (JGI-PGF)"/>
            <person name="Walter F."/>
            <person name="Albersmeier A."/>
            <person name="Kalinowski J."/>
            <person name="Ruckert C."/>
        </authorList>
    </citation>
    <scope>NUCLEOTIDE SEQUENCE</scope>
    <source>
        <strain evidence="1">KCTC 12113</strain>
    </source>
</reference>
<accession>A0A918MHM6</accession>
<gene>
    <name evidence="1" type="ORF">GCM10007383_03670</name>
</gene>